<comment type="similarity">
    <text evidence="1">Belongs to the methyltransferase superfamily.</text>
</comment>
<dbReference type="InterPro" id="IPR013216">
    <property type="entry name" value="Methyltransf_11"/>
</dbReference>
<dbReference type="InterPro" id="IPR051052">
    <property type="entry name" value="Diverse_substrate_MTase"/>
</dbReference>
<dbReference type="EMBL" id="JACHHZ010000004">
    <property type="protein sequence ID" value="MBB6094703.1"/>
    <property type="molecule type" value="Genomic_DNA"/>
</dbReference>
<dbReference type="AlphaFoldDB" id="A0A841HPK5"/>
<evidence type="ECO:0000259" key="4">
    <source>
        <dbReference type="Pfam" id="PF08241"/>
    </source>
</evidence>
<dbReference type="GO" id="GO:0008757">
    <property type="term" value="F:S-adenosylmethionine-dependent methyltransferase activity"/>
    <property type="evidence" value="ECO:0007669"/>
    <property type="project" value="InterPro"/>
</dbReference>
<evidence type="ECO:0000256" key="2">
    <source>
        <dbReference type="ARBA" id="ARBA00022603"/>
    </source>
</evidence>
<accession>A0A841HPK5</accession>
<proteinExistence type="inferred from homology"/>
<dbReference type="CDD" id="cd02440">
    <property type="entry name" value="AdoMet_MTases"/>
    <property type="match status" value="1"/>
</dbReference>
<evidence type="ECO:0000313" key="6">
    <source>
        <dbReference type="Proteomes" id="UP000588068"/>
    </source>
</evidence>
<comment type="caution">
    <text evidence="5">The sequence shown here is derived from an EMBL/GenBank/DDBJ whole genome shotgun (WGS) entry which is preliminary data.</text>
</comment>
<keyword evidence="2 5" id="KW-0489">Methyltransferase</keyword>
<feature type="domain" description="Methyltransferase type 11" evidence="4">
    <location>
        <begin position="57"/>
        <end position="152"/>
    </location>
</feature>
<keyword evidence="3 5" id="KW-0808">Transferase</keyword>
<organism evidence="5 6">
    <name type="scientific">Povalibacter uvarum</name>
    <dbReference type="NCBI Taxonomy" id="732238"/>
    <lineage>
        <taxon>Bacteria</taxon>
        <taxon>Pseudomonadati</taxon>
        <taxon>Pseudomonadota</taxon>
        <taxon>Gammaproteobacteria</taxon>
        <taxon>Steroidobacterales</taxon>
        <taxon>Steroidobacteraceae</taxon>
        <taxon>Povalibacter</taxon>
    </lineage>
</organism>
<dbReference type="PANTHER" id="PTHR44942">
    <property type="entry name" value="METHYLTRANSF_11 DOMAIN-CONTAINING PROTEIN"/>
    <property type="match status" value="1"/>
</dbReference>
<sequence length="250" mass="28721">MSAAERIARERDFHNQRFVENNATRESPTRRFYDAIAYGFEEFRARVTQLSRGHCVLEYGCGDEIMAFDLAHTARQVTGIDISDVAIQQAQAVASERNLPNVKFVVDNAEDMRFADRSVDVVIGAGIIHHLDIPKSLQELRRVLRDGGVAIFAEPLGHNPALNWFRNRTPELRTPDEHPLLVRDLRQMTRAFKSSRVTFFGLISPVLGLMSPTVNPKSWVTQFVWSLDRALCRIPLLRRYAWYCYFELRA</sequence>
<evidence type="ECO:0000313" key="5">
    <source>
        <dbReference type="EMBL" id="MBB6094703.1"/>
    </source>
</evidence>
<dbReference type="RefSeq" id="WP_184334106.1">
    <property type="nucleotide sequence ID" value="NZ_JACHHZ010000004.1"/>
</dbReference>
<keyword evidence="6" id="KW-1185">Reference proteome</keyword>
<dbReference type="Proteomes" id="UP000588068">
    <property type="component" value="Unassembled WGS sequence"/>
</dbReference>
<dbReference type="Pfam" id="PF08241">
    <property type="entry name" value="Methyltransf_11"/>
    <property type="match status" value="1"/>
</dbReference>
<dbReference type="SUPFAM" id="SSF53335">
    <property type="entry name" value="S-adenosyl-L-methionine-dependent methyltransferases"/>
    <property type="match status" value="1"/>
</dbReference>
<dbReference type="GO" id="GO:0032259">
    <property type="term" value="P:methylation"/>
    <property type="evidence" value="ECO:0007669"/>
    <property type="project" value="UniProtKB-KW"/>
</dbReference>
<evidence type="ECO:0000256" key="1">
    <source>
        <dbReference type="ARBA" id="ARBA00008361"/>
    </source>
</evidence>
<evidence type="ECO:0000256" key="3">
    <source>
        <dbReference type="ARBA" id="ARBA00022679"/>
    </source>
</evidence>
<gene>
    <name evidence="5" type="ORF">HNQ60_003590</name>
</gene>
<dbReference type="InterPro" id="IPR029063">
    <property type="entry name" value="SAM-dependent_MTases_sf"/>
</dbReference>
<name>A0A841HPK5_9GAMM</name>
<reference evidence="5 6" key="1">
    <citation type="submission" date="2020-08" db="EMBL/GenBank/DDBJ databases">
        <title>Genomic Encyclopedia of Type Strains, Phase IV (KMG-IV): sequencing the most valuable type-strain genomes for metagenomic binning, comparative biology and taxonomic classification.</title>
        <authorList>
            <person name="Goeker M."/>
        </authorList>
    </citation>
    <scope>NUCLEOTIDE SEQUENCE [LARGE SCALE GENOMIC DNA]</scope>
    <source>
        <strain evidence="5 6">DSM 26723</strain>
    </source>
</reference>
<dbReference type="Gene3D" id="3.40.50.150">
    <property type="entry name" value="Vaccinia Virus protein VP39"/>
    <property type="match status" value="1"/>
</dbReference>
<protein>
    <submittedName>
        <fullName evidence="5">SAM-dependent methyltransferase</fullName>
    </submittedName>
</protein>
<dbReference type="PANTHER" id="PTHR44942:SF4">
    <property type="entry name" value="METHYLTRANSFERASE TYPE 11 DOMAIN-CONTAINING PROTEIN"/>
    <property type="match status" value="1"/>
</dbReference>